<protein>
    <submittedName>
        <fullName evidence="4">Uncharacterized protein</fullName>
    </submittedName>
</protein>
<dbReference type="GO" id="GO:0019888">
    <property type="term" value="F:protein phosphatase regulator activity"/>
    <property type="evidence" value="ECO:0007669"/>
    <property type="project" value="TreeGrafter"/>
</dbReference>
<keyword evidence="1" id="KW-0677">Repeat</keyword>
<dbReference type="InterPro" id="IPR011989">
    <property type="entry name" value="ARM-like"/>
</dbReference>
<proteinExistence type="predicted"/>
<dbReference type="GO" id="GO:0005829">
    <property type="term" value="C:cytosol"/>
    <property type="evidence" value="ECO:0007669"/>
    <property type="project" value="TreeGrafter"/>
</dbReference>
<dbReference type="InterPro" id="IPR051023">
    <property type="entry name" value="PP2A_Regulatory_Subunit_A"/>
</dbReference>
<dbReference type="OMA" id="NTLCMTW"/>
<dbReference type="VEuPathDB" id="MicrosporidiaDB:NEQG_00236"/>
<dbReference type="InParanoid" id="I3EJR9"/>
<dbReference type="OrthoDB" id="340346at2759"/>
<dbReference type="GO" id="GO:0000159">
    <property type="term" value="C:protein phosphatase type 2A complex"/>
    <property type="evidence" value="ECO:0007669"/>
    <property type="project" value="TreeGrafter"/>
</dbReference>
<sequence length="606" mass="69651">MLRDTVSYDEIEKEIEKMQSSNAKIREESINSLYRISKEIGEGYTVQYLIPFVKTILDTNEESKAPVITQLEKISKEVLLEVKPLYCLYKEIFLTRDNKIREIATNSLISNVLLGRESELSQEIYEAQEFICRLGESKFVMHRISAISLLSRFLLDIPRSSEPKRLKGLFEALLKDALPIIRRKCLSSSEIMLYLYSEPEIKQIVETALQDADDTVRSFFIHPLLLLDKTETNSHFSKEVFKMASVDNSWKVRSSSTKIIKDVIVYVDDPEITRRYSSTPSRSINTQSQESHKISGFSELNDRHTPATEEPIGQISEDKQNTLLDYIDRLVDDREDEVRKSIIQRTPEILLEAPKTKNKILYIIDRASCDKSPDVREIVPNILSIISEIVTKEDMELFVSPIIRRLLSDEDHNTKIETISKLKTLYKKLGAAAITDALAPVINDLKSSNWRTRTAVLKSISSLSRQMDQQYFYEYLKEPFFKMFVDSIWLVRKEAASILSEIAINFGAPWVHGEMLKSLEFLKESTHYAHRISYATALGKVLQTLWPRKVQKLLAKNLVDLATDAIPQVRLTVAKMIRLGILEEKESILKELQNDSHPEVVNASHM</sequence>
<evidence type="ECO:0000313" key="5">
    <source>
        <dbReference type="Proteomes" id="UP000002872"/>
    </source>
</evidence>
<dbReference type="PANTHER" id="PTHR10648:SF4">
    <property type="entry name" value="PROTEIN PHOSPHATASE 2 (FORMERLY 2A), REGULATORY SUBUNIT A, BETA ISOFORM-RELATED"/>
    <property type="match status" value="1"/>
</dbReference>
<dbReference type="Proteomes" id="UP000002872">
    <property type="component" value="Unassembled WGS sequence"/>
</dbReference>
<dbReference type="InterPro" id="IPR016024">
    <property type="entry name" value="ARM-type_fold"/>
</dbReference>
<dbReference type="PROSITE" id="PS50077">
    <property type="entry name" value="HEAT_REPEAT"/>
    <property type="match status" value="1"/>
</dbReference>
<reference evidence="4" key="1">
    <citation type="submission" date="2011-01" db="EMBL/GenBank/DDBJ databases">
        <title>The Genome Sequence of Nematocida parisii strain ERTm3.</title>
        <authorList>
            <consortium name="The Broad Institute Genome Sequencing Platform"/>
            <consortium name="The Broad Institute Genome Sequencing Center for Infectious Disease"/>
            <person name="Cuomo C."/>
            <person name="Troemel E."/>
            <person name="Young S.K."/>
            <person name="Zeng Q."/>
            <person name="Gargeya S."/>
            <person name="Fitzgerald M."/>
            <person name="Haas B."/>
            <person name="Abouelleil A."/>
            <person name="Alvarado L."/>
            <person name="Arachchi H.M."/>
            <person name="Berlin A."/>
            <person name="Chapman S.B."/>
            <person name="Gearin G."/>
            <person name="Goldberg J."/>
            <person name="Griggs A."/>
            <person name="Gujja S."/>
            <person name="Hansen M."/>
            <person name="Heiman D."/>
            <person name="Howarth C."/>
            <person name="Larimer J."/>
            <person name="Lui A."/>
            <person name="MacDonald P.J.P."/>
            <person name="McCowen C."/>
            <person name="Montmayeur A."/>
            <person name="Murphy C."/>
            <person name="Neiman D."/>
            <person name="Pearson M."/>
            <person name="Priest M."/>
            <person name="Roberts A."/>
            <person name="Saif S."/>
            <person name="Shea T."/>
            <person name="Sisk P."/>
            <person name="Stolte C."/>
            <person name="Sykes S."/>
            <person name="Wortman J."/>
            <person name="Nusbaum C."/>
            <person name="Birren B."/>
        </authorList>
    </citation>
    <scope>NUCLEOTIDE SEQUENCE</scope>
    <source>
        <strain evidence="4">ERTm3</strain>
    </source>
</reference>
<dbReference type="HOGENOM" id="CLU_450616_0_0_1"/>
<organism evidence="4 5">
    <name type="scientific">Nematocida parisii (strain ERTm3)</name>
    <name type="common">Nematode killer fungus</name>
    <dbReference type="NCBI Taxonomy" id="935791"/>
    <lineage>
        <taxon>Eukaryota</taxon>
        <taxon>Fungi</taxon>
        <taxon>Fungi incertae sedis</taxon>
        <taxon>Microsporidia</taxon>
        <taxon>Nematocida</taxon>
    </lineage>
</organism>
<dbReference type="SUPFAM" id="SSF48371">
    <property type="entry name" value="ARM repeat"/>
    <property type="match status" value="1"/>
</dbReference>
<dbReference type="PANTHER" id="PTHR10648">
    <property type="entry name" value="SERINE/THREONINE-PROTEIN PHOSPHATASE PP2A 65 KDA REGULATORY SUBUNIT"/>
    <property type="match status" value="1"/>
</dbReference>
<evidence type="ECO:0000256" key="3">
    <source>
        <dbReference type="SAM" id="MobiDB-lite"/>
    </source>
</evidence>
<dbReference type="EMBL" id="GL870876">
    <property type="protein sequence ID" value="EIJ89466.1"/>
    <property type="molecule type" value="Genomic_DNA"/>
</dbReference>
<name>I3EJR9_NEMP3</name>
<evidence type="ECO:0000313" key="4">
    <source>
        <dbReference type="EMBL" id="EIJ89466.1"/>
    </source>
</evidence>
<dbReference type="STRING" id="935791.I3EJR9"/>
<dbReference type="AlphaFoldDB" id="I3EJR9"/>
<feature type="repeat" description="HEAT" evidence="2">
    <location>
        <begin position="399"/>
        <end position="436"/>
    </location>
</feature>
<feature type="region of interest" description="Disordered" evidence="3">
    <location>
        <begin position="276"/>
        <end position="306"/>
    </location>
</feature>
<feature type="compositionally biased region" description="Polar residues" evidence="3">
    <location>
        <begin position="276"/>
        <end position="289"/>
    </location>
</feature>
<gene>
    <name evidence="4" type="ORF">NEQG_00236</name>
</gene>
<dbReference type="InterPro" id="IPR021133">
    <property type="entry name" value="HEAT_type_2"/>
</dbReference>
<keyword evidence="5" id="KW-1185">Reference proteome</keyword>
<dbReference type="Gene3D" id="1.25.10.10">
    <property type="entry name" value="Leucine-rich Repeat Variant"/>
    <property type="match status" value="1"/>
</dbReference>
<evidence type="ECO:0000256" key="1">
    <source>
        <dbReference type="ARBA" id="ARBA00022737"/>
    </source>
</evidence>
<dbReference type="GO" id="GO:0005634">
    <property type="term" value="C:nucleus"/>
    <property type="evidence" value="ECO:0007669"/>
    <property type="project" value="TreeGrafter"/>
</dbReference>
<evidence type="ECO:0000256" key="2">
    <source>
        <dbReference type="PROSITE-ProRule" id="PRU00103"/>
    </source>
</evidence>
<accession>I3EJR9</accession>